<proteinExistence type="predicted"/>
<dbReference type="SUPFAM" id="SSF52540">
    <property type="entry name" value="P-loop containing nucleoside triphosphate hydrolases"/>
    <property type="match status" value="1"/>
</dbReference>
<feature type="domain" description="G" evidence="2">
    <location>
        <begin position="81"/>
        <end position="211"/>
    </location>
</feature>
<dbReference type="Pfam" id="PF01926">
    <property type="entry name" value="MMR_HSR1"/>
    <property type="match status" value="1"/>
</dbReference>
<feature type="region of interest" description="Disordered" evidence="1">
    <location>
        <begin position="548"/>
        <end position="586"/>
    </location>
</feature>
<gene>
    <name evidence="3" type="ORF">KDY119_01273</name>
</gene>
<dbReference type="InterPro" id="IPR005662">
    <property type="entry name" value="GTPase_Era-like"/>
</dbReference>
<evidence type="ECO:0000313" key="4">
    <source>
        <dbReference type="Proteomes" id="UP000326702"/>
    </source>
</evidence>
<accession>A0A5P9Q8S2</accession>
<dbReference type="GO" id="GO:0005525">
    <property type="term" value="F:GTP binding"/>
    <property type="evidence" value="ECO:0007669"/>
    <property type="project" value="InterPro"/>
</dbReference>
<dbReference type="InterPro" id="IPR006073">
    <property type="entry name" value="GTP-bd"/>
</dbReference>
<dbReference type="AlphaFoldDB" id="A0A5P9Q8S2"/>
<dbReference type="PANTHER" id="PTHR42698">
    <property type="entry name" value="GTPASE ERA"/>
    <property type="match status" value="1"/>
</dbReference>
<evidence type="ECO:0000256" key="1">
    <source>
        <dbReference type="SAM" id="MobiDB-lite"/>
    </source>
</evidence>
<dbReference type="Gene3D" id="3.40.50.300">
    <property type="entry name" value="P-loop containing nucleotide triphosphate hydrolases"/>
    <property type="match status" value="1"/>
</dbReference>
<dbReference type="Proteomes" id="UP000326702">
    <property type="component" value="Chromosome"/>
</dbReference>
<keyword evidence="4" id="KW-1185">Reference proteome</keyword>
<protein>
    <recommendedName>
        <fullName evidence="2">G domain-containing protein</fullName>
    </recommendedName>
</protein>
<dbReference type="OrthoDB" id="207675at2"/>
<organism evidence="3 4">
    <name type="scientific">Luteimicrobium xylanilyticum</name>
    <dbReference type="NCBI Taxonomy" id="1133546"/>
    <lineage>
        <taxon>Bacteria</taxon>
        <taxon>Bacillati</taxon>
        <taxon>Actinomycetota</taxon>
        <taxon>Actinomycetes</taxon>
        <taxon>Micrococcales</taxon>
        <taxon>Luteimicrobium</taxon>
    </lineage>
</organism>
<dbReference type="PANTHER" id="PTHR42698:SF1">
    <property type="entry name" value="GTPASE ERA, MITOCHONDRIAL"/>
    <property type="match status" value="1"/>
</dbReference>
<evidence type="ECO:0000259" key="2">
    <source>
        <dbReference type="Pfam" id="PF01926"/>
    </source>
</evidence>
<dbReference type="GO" id="GO:0019843">
    <property type="term" value="F:rRNA binding"/>
    <property type="evidence" value="ECO:0007669"/>
    <property type="project" value="TreeGrafter"/>
</dbReference>
<name>A0A5P9Q8S2_9MICO</name>
<dbReference type="GO" id="GO:0005829">
    <property type="term" value="C:cytosol"/>
    <property type="evidence" value="ECO:0007669"/>
    <property type="project" value="TreeGrafter"/>
</dbReference>
<dbReference type="GO" id="GO:0000028">
    <property type="term" value="P:ribosomal small subunit assembly"/>
    <property type="evidence" value="ECO:0007669"/>
    <property type="project" value="TreeGrafter"/>
</dbReference>
<feature type="compositionally biased region" description="Basic and acidic residues" evidence="1">
    <location>
        <begin position="571"/>
        <end position="586"/>
    </location>
</feature>
<sequence length="586" mass="60837">MMDVTQRPPSGADRGAPEAAEAFTPTLYDVVRDLRRDVAAVRLPLDLPGRDDALGSRERLLGQLDQHLLPRLKELSAPAVVVVAGSTGAGKSTLYNSVLGAEVSPAGVLRPTTREPVYAHHPADAEVVPAQAPATTQSRVAVSEAVPRGIALLDAPDLDSLEESNRDTARLLLEGADLWLFVTTAARYGDALPWQTLELATERGASVAMVLNRVPRDTLPTIRTDLMARLREHGMESTPLFVVPDLGPHEGLLDDAVVAPVRRWLTLLAGRERSRSVVVRTLQGSLDALPAWVARLAEAVEAQVAAGAEIRSAVRAGLPEVRSAARSGVLAGGVAHGSVASGWAQLAHARVDAVKVKDGVARSTKRAGRKREAAIEPVLADLLASVGHTWESTADAADTALQAALTGDGAPAGGPDVAPLVSESAADRPAQARAVASAWEDEARSAVRALTGTRAEAARQAYGERGLAALLLLGAAGLDDAARAASRVVADDAGTIVETLRTSLADRVAAVPDAVAEGVLARVDGRAFADDAASGLRLRRAELVRQTRHARAMRGGGARTPSGPAAVGRGTGREAGEATHGKEGAA</sequence>
<reference evidence="3 4" key="1">
    <citation type="submission" date="2019-10" db="EMBL/GenBank/DDBJ databases">
        <title>Genome sequence of Luteimicrobium xylanilyticum HY-24.</title>
        <authorList>
            <person name="Kim D.Y."/>
            <person name="Park H.-Y."/>
        </authorList>
    </citation>
    <scope>NUCLEOTIDE SEQUENCE [LARGE SCALE GENOMIC DNA]</scope>
    <source>
        <strain evidence="3 4">HY-24</strain>
    </source>
</reference>
<dbReference type="KEGG" id="lxl:KDY119_01273"/>
<dbReference type="GO" id="GO:0043024">
    <property type="term" value="F:ribosomal small subunit binding"/>
    <property type="evidence" value="ECO:0007669"/>
    <property type="project" value="TreeGrafter"/>
</dbReference>
<dbReference type="InterPro" id="IPR027417">
    <property type="entry name" value="P-loop_NTPase"/>
</dbReference>
<dbReference type="EMBL" id="CP045529">
    <property type="protein sequence ID" value="QFU97769.1"/>
    <property type="molecule type" value="Genomic_DNA"/>
</dbReference>
<evidence type="ECO:0000313" key="3">
    <source>
        <dbReference type="EMBL" id="QFU97769.1"/>
    </source>
</evidence>